<evidence type="ECO:0000256" key="3">
    <source>
        <dbReference type="PROSITE-ProRule" id="PRU00175"/>
    </source>
</evidence>
<dbReference type="PANTHER" id="PTHR10044:SF139">
    <property type="entry name" value="DEATH-ASSOCIATED INHIBITOR OF APOPTOSIS 2"/>
    <property type="match status" value="1"/>
</dbReference>
<dbReference type="OrthoDB" id="774873at2759"/>
<dbReference type="InterPro" id="IPR001841">
    <property type="entry name" value="Znf_RING"/>
</dbReference>
<name>A0A8S9XC19_APOLU</name>
<dbReference type="PANTHER" id="PTHR10044">
    <property type="entry name" value="INHIBITOR OF APOPTOSIS"/>
    <property type="match status" value="1"/>
</dbReference>
<dbReference type="GO" id="GO:0004869">
    <property type="term" value="F:cysteine-type endopeptidase inhibitor activity"/>
    <property type="evidence" value="ECO:0007669"/>
    <property type="project" value="UniProtKB-ARBA"/>
</dbReference>
<dbReference type="Proteomes" id="UP000466442">
    <property type="component" value="Linkage Group LG9"/>
</dbReference>
<evidence type="ECO:0000259" key="5">
    <source>
        <dbReference type="PROSITE" id="PS50089"/>
    </source>
</evidence>
<dbReference type="InterPro" id="IPR050784">
    <property type="entry name" value="IAP"/>
</dbReference>
<dbReference type="Gene3D" id="1.10.8.10">
    <property type="entry name" value="DNA helicase RuvA subunit, C-terminal domain"/>
    <property type="match status" value="1"/>
</dbReference>
<protein>
    <recommendedName>
        <fullName evidence="5">RING-type domain-containing protein</fullName>
    </recommendedName>
</protein>
<dbReference type="GO" id="GO:0043066">
    <property type="term" value="P:negative regulation of apoptotic process"/>
    <property type="evidence" value="ECO:0007669"/>
    <property type="project" value="TreeGrafter"/>
</dbReference>
<comment type="caution">
    <text evidence="6">The sequence shown here is derived from an EMBL/GenBank/DDBJ whole genome shotgun (WGS) entry which is preliminary data.</text>
</comment>
<dbReference type="CDD" id="cd16713">
    <property type="entry name" value="RING-HC_BIRC2_3_7"/>
    <property type="match status" value="1"/>
</dbReference>
<dbReference type="Pfam" id="PF13920">
    <property type="entry name" value="zf-C3HC4_3"/>
    <property type="match status" value="1"/>
</dbReference>
<dbReference type="EMBL" id="WIXP02000009">
    <property type="protein sequence ID" value="KAF6205851.1"/>
    <property type="molecule type" value="Genomic_DNA"/>
</dbReference>
<dbReference type="GO" id="GO:0008270">
    <property type="term" value="F:zinc ion binding"/>
    <property type="evidence" value="ECO:0007669"/>
    <property type="project" value="UniProtKB-KW"/>
</dbReference>
<dbReference type="GO" id="GO:0005634">
    <property type="term" value="C:nucleus"/>
    <property type="evidence" value="ECO:0007669"/>
    <property type="project" value="TreeGrafter"/>
</dbReference>
<sequence>MQSQSQTQSQECHQVTEDYLMFLMSSSAAISALEMGIEASRVKSALKQKVKTTGSPYLEREADQLIIACMDIQSEEGSSAFDEGSSASPIFCRRVVRTREHIPESSEDSDEGEAAPAAVAPPDPVKKELEKPLLPLQSSATKKEPSEKRDTQVTLEEENRLLKEARLCKVCLDREVVIVFLPCAHLVTCSDCAQSLTDCPLCRQPIKATVRTFLS</sequence>
<evidence type="ECO:0000313" key="7">
    <source>
        <dbReference type="Proteomes" id="UP000466442"/>
    </source>
</evidence>
<feature type="region of interest" description="Disordered" evidence="4">
    <location>
        <begin position="101"/>
        <end position="154"/>
    </location>
</feature>
<dbReference type="SUPFAM" id="SSF57850">
    <property type="entry name" value="RING/U-box"/>
    <property type="match status" value="1"/>
</dbReference>
<keyword evidence="7" id="KW-1185">Reference proteome</keyword>
<feature type="compositionally biased region" description="Basic and acidic residues" evidence="4">
    <location>
        <begin position="141"/>
        <end position="154"/>
    </location>
</feature>
<keyword evidence="2" id="KW-0862">Zinc</keyword>
<dbReference type="FunFam" id="3.30.40.10:FF:000184">
    <property type="entry name" value="Baculoviral IAP repeat containing 2"/>
    <property type="match status" value="1"/>
</dbReference>
<evidence type="ECO:0000256" key="1">
    <source>
        <dbReference type="ARBA" id="ARBA00022771"/>
    </source>
</evidence>
<feature type="domain" description="RING-type" evidence="5">
    <location>
        <begin position="168"/>
        <end position="203"/>
    </location>
</feature>
<keyword evidence="1 3" id="KW-0479">Metal-binding</keyword>
<reference evidence="6" key="1">
    <citation type="journal article" date="2021" name="Mol. Ecol. Resour.">
        <title>Apolygus lucorum genome provides insights into omnivorousness and mesophyll feeding.</title>
        <authorList>
            <person name="Liu Y."/>
            <person name="Liu H."/>
            <person name="Wang H."/>
            <person name="Huang T."/>
            <person name="Liu B."/>
            <person name="Yang B."/>
            <person name="Yin L."/>
            <person name="Li B."/>
            <person name="Zhang Y."/>
            <person name="Zhang S."/>
            <person name="Jiang F."/>
            <person name="Zhang X."/>
            <person name="Ren Y."/>
            <person name="Wang B."/>
            <person name="Wang S."/>
            <person name="Lu Y."/>
            <person name="Wu K."/>
            <person name="Fan W."/>
            <person name="Wang G."/>
        </authorList>
    </citation>
    <scope>NUCLEOTIDE SEQUENCE</scope>
    <source>
        <strain evidence="6">12Hb</strain>
    </source>
</reference>
<organism evidence="6 7">
    <name type="scientific">Apolygus lucorum</name>
    <name type="common">Small green plant bug</name>
    <name type="synonym">Lygocoris lucorum</name>
    <dbReference type="NCBI Taxonomy" id="248454"/>
    <lineage>
        <taxon>Eukaryota</taxon>
        <taxon>Metazoa</taxon>
        <taxon>Ecdysozoa</taxon>
        <taxon>Arthropoda</taxon>
        <taxon>Hexapoda</taxon>
        <taxon>Insecta</taxon>
        <taxon>Pterygota</taxon>
        <taxon>Neoptera</taxon>
        <taxon>Paraneoptera</taxon>
        <taxon>Hemiptera</taxon>
        <taxon>Heteroptera</taxon>
        <taxon>Panheteroptera</taxon>
        <taxon>Cimicomorpha</taxon>
        <taxon>Miridae</taxon>
        <taxon>Mirini</taxon>
        <taxon>Apolygus</taxon>
    </lineage>
</organism>
<dbReference type="Gene3D" id="3.30.40.10">
    <property type="entry name" value="Zinc/RING finger domain, C3HC4 (zinc finger)"/>
    <property type="match status" value="1"/>
</dbReference>
<evidence type="ECO:0000256" key="4">
    <source>
        <dbReference type="SAM" id="MobiDB-lite"/>
    </source>
</evidence>
<gene>
    <name evidence="6" type="ORF">GE061_020025</name>
</gene>
<dbReference type="GO" id="GO:0043027">
    <property type="term" value="F:cysteine-type endopeptidase inhibitor activity involved in apoptotic process"/>
    <property type="evidence" value="ECO:0007669"/>
    <property type="project" value="TreeGrafter"/>
</dbReference>
<evidence type="ECO:0000256" key="2">
    <source>
        <dbReference type="ARBA" id="ARBA00022833"/>
    </source>
</evidence>
<accession>A0A8S9XC19</accession>
<keyword evidence="1 3" id="KW-0863">Zinc-finger</keyword>
<evidence type="ECO:0000313" key="6">
    <source>
        <dbReference type="EMBL" id="KAF6205851.1"/>
    </source>
</evidence>
<dbReference type="AlphaFoldDB" id="A0A8S9XC19"/>
<dbReference type="GO" id="GO:0051726">
    <property type="term" value="P:regulation of cell cycle"/>
    <property type="evidence" value="ECO:0007669"/>
    <property type="project" value="TreeGrafter"/>
</dbReference>
<dbReference type="InterPro" id="IPR013083">
    <property type="entry name" value="Znf_RING/FYVE/PHD"/>
</dbReference>
<dbReference type="GO" id="GO:0031398">
    <property type="term" value="P:positive regulation of protein ubiquitination"/>
    <property type="evidence" value="ECO:0007669"/>
    <property type="project" value="TreeGrafter"/>
</dbReference>
<dbReference type="GO" id="GO:0005737">
    <property type="term" value="C:cytoplasm"/>
    <property type="evidence" value="ECO:0007669"/>
    <property type="project" value="TreeGrafter"/>
</dbReference>
<dbReference type="SMART" id="SM00184">
    <property type="entry name" value="RING"/>
    <property type="match status" value="1"/>
</dbReference>
<dbReference type="PROSITE" id="PS50089">
    <property type="entry name" value="ZF_RING_2"/>
    <property type="match status" value="1"/>
</dbReference>
<dbReference type="GO" id="GO:0061630">
    <property type="term" value="F:ubiquitin protein ligase activity"/>
    <property type="evidence" value="ECO:0007669"/>
    <property type="project" value="TreeGrafter"/>
</dbReference>
<proteinExistence type="predicted"/>